<proteinExistence type="predicted"/>
<keyword evidence="1" id="KW-0808">Transferase</keyword>
<dbReference type="GO" id="GO:0005524">
    <property type="term" value="F:ATP binding"/>
    <property type="evidence" value="ECO:0007669"/>
    <property type="project" value="InterPro"/>
</dbReference>
<keyword evidence="2" id="KW-1185">Reference proteome</keyword>
<dbReference type="InterPro" id="IPR043129">
    <property type="entry name" value="ATPase_NBD"/>
</dbReference>
<gene>
    <name evidence="1" type="ORF">GWK10_00485</name>
</gene>
<dbReference type="RefSeq" id="WP_164028942.1">
    <property type="nucleotide sequence ID" value="NZ_JAABOQ010000001.1"/>
</dbReference>
<dbReference type="AlphaFoldDB" id="A0A6M0CD02"/>
<dbReference type="SUPFAM" id="SSF53067">
    <property type="entry name" value="Actin-like ATPase domain"/>
    <property type="match status" value="1"/>
</dbReference>
<dbReference type="NCBIfam" id="NF007144">
    <property type="entry name" value="PRK09585.2-3"/>
    <property type="match status" value="1"/>
</dbReference>
<sequence>MKTYSAIGLMSGTSLDGLDIVHCTLTENKSKWNYVIHHTKSISYDDSRRKQLKNAINFSATDLLKLHHKYGKWLGEQVDVFAKENKIKPDYVASHGHTIHHQPHNKFTFQIGYGQDLASACGIRTISDFRSADIAANGQGAPLVPIGDELFFGEYDFCLNLGGISNVSYKKDGKRLAYDIGIANMILNYIIQKTGKQYDDNGSVASSGVINRQLLDSLNNLDYYKQSKPKSTGYEWFLSDVIPILNRSNDSTANLLCTAVHHITQTVSHDIKELSNKPDNTILITGGGAFNGFLMQILSENLGNSFQIEISNKQLIEFKEALVFALMGALRLENQPNCLASVTGAKANVSGGIIFNPN</sequence>
<dbReference type="Proteomes" id="UP000474296">
    <property type="component" value="Unassembled WGS sequence"/>
</dbReference>
<evidence type="ECO:0000313" key="1">
    <source>
        <dbReference type="EMBL" id="NER15665.1"/>
    </source>
</evidence>
<dbReference type="EC" id="2.7.1.170" evidence="1"/>
<evidence type="ECO:0000313" key="2">
    <source>
        <dbReference type="Proteomes" id="UP000474296"/>
    </source>
</evidence>
<dbReference type="PANTHER" id="PTHR30605">
    <property type="entry name" value="ANHYDRO-N-ACETYLMURAMIC ACID KINASE"/>
    <property type="match status" value="1"/>
</dbReference>
<keyword evidence="1" id="KW-0418">Kinase</keyword>
<reference evidence="1 2" key="1">
    <citation type="submission" date="2020-01" db="EMBL/GenBank/DDBJ databases">
        <title>Spongiivirga citrea KCTC 32990T.</title>
        <authorList>
            <person name="Wang G."/>
        </authorList>
    </citation>
    <scope>NUCLEOTIDE SEQUENCE [LARGE SCALE GENOMIC DNA]</scope>
    <source>
        <strain evidence="1 2">KCTC 32990</strain>
    </source>
</reference>
<dbReference type="Gene3D" id="3.30.420.40">
    <property type="match status" value="2"/>
</dbReference>
<protein>
    <submittedName>
        <fullName evidence="1">Anhydro-N-acetylmuramic acid kinase</fullName>
        <ecNumber evidence="1">2.7.1.170</ecNumber>
    </submittedName>
</protein>
<dbReference type="InterPro" id="IPR005338">
    <property type="entry name" value="Anhydro_N_Ac-Mur_kinase"/>
</dbReference>
<dbReference type="GO" id="GO:0016301">
    <property type="term" value="F:kinase activity"/>
    <property type="evidence" value="ECO:0007669"/>
    <property type="project" value="UniProtKB-KW"/>
</dbReference>
<dbReference type="GO" id="GO:0009254">
    <property type="term" value="P:peptidoglycan turnover"/>
    <property type="evidence" value="ECO:0007669"/>
    <property type="project" value="InterPro"/>
</dbReference>
<dbReference type="Pfam" id="PF03702">
    <property type="entry name" value="AnmK"/>
    <property type="match status" value="1"/>
</dbReference>
<dbReference type="PANTHER" id="PTHR30605:SF0">
    <property type="entry name" value="ANHYDRO-N-ACETYLMURAMIC ACID KINASE"/>
    <property type="match status" value="1"/>
</dbReference>
<comment type="caution">
    <text evidence="1">The sequence shown here is derived from an EMBL/GenBank/DDBJ whole genome shotgun (WGS) entry which is preliminary data.</text>
</comment>
<dbReference type="EMBL" id="JAABOQ010000001">
    <property type="protein sequence ID" value="NER15665.1"/>
    <property type="molecule type" value="Genomic_DNA"/>
</dbReference>
<dbReference type="GO" id="GO:0006040">
    <property type="term" value="P:amino sugar metabolic process"/>
    <property type="evidence" value="ECO:0007669"/>
    <property type="project" value="InterPro"/>
</dbReference>
<organism evidence="1 2">
    <name type="scientific">Spongiivirga citrea</name>
    <dbReference type="NCBI Taxonomy" id="1481457"/>
    <lineage>
        <taxon>Bacteria</taxon>
        <taxon>Pseudomonadati</taxon>
        <taxon>Bacteroidota</taxon>
        <taxon>Flavobacteriia</taxon>
        <taxon>Flavobacteriales</taxon>
        <taxon>Flavobacteriaceae</taxon>
        <taxon>Spongiivirga</taxon>
    </lineage>
</organism>
<dbReference type="GO" id="GO:0016773">
    <property type="term" value="F:phosphotransferase activity, alcohol group as acceptor"/>
    <property type="evidence" value="ECO:0007669"/>
    <property type="project" value="InterPro"/>
</dbReference>
<accession>A0A6M0CD02</accession>
<name>A0A6M0CD02_9FLAO</name>